<dbReference type="EMBL" id="CM002874">
    <property type="protein sequence ID" value="KFK32047.1"/>
    <property type="molecule type" value="Genomic_DNA"/>
</dbReference>
<dbReference type="Proteomes" id="UP000029120">
    <property type="component" value="Chromosome 6"/>
</dbReference>
<dbReference type="Gramene" id="KFK32047">
    <property type="protein sequence ID" value="KFK32047"/>
    <property type="gene ID" value="AALP_AA6G193200"/>
</dbReference>
<sequence length="146" mass="16558">MHNNVDGSKSWAWPKIFGDVVSPFPNLPGSKFVATYNLAYYNVKGSYNVLGMAIFLISSIKERVSLSTSSLWERSFPHLFPFGKMINSPFSLSMRGDFIMVSKPWKYFIFLTNLYSYVMVSIGSKDATNLASTTRFEGRRCFSTSQ</sequence>
<evidence type="ECO:0000313" key="1">
    <source>
        <dbReference type="EMBL" id="KFK32047.1"/>
    </source>
</evidence>
<organism evidence="1 2">
    <name type="scientific">Arabis alpina</name>
    <name type="common">Alpine rock-cress</name>
    <dbReference type="NCBI Taxonomy" id="50452"/>
    <lineage>
        <taxon>Eukaryota</taxon>
        <taxon>Viridiplantae</taxon>
        <taxon>Streptophyta</taxon>
        <taxon>Embryophyta</taxon>
        <taxon>Tracheophyta</taxon>
        <taxon>Spermatophyta</taxon>
        <taxon>Magnoliopsida</taxon>
        <taxon>eudicotyledons</taxon>
        <taxon>Gunneridae</taxon>
        <taxon>Pentapetalae</taxon>
        <taxon>rosids</taxon>
        <taxon>malvids</taxon>
        <taxon>Brassicales</taxon>
        <taxon>Brassicaceae</taxon>
        <taxon>Arabideae</taxon>
        <taxon>Arabis</taxon>
    </lineage>
</organism>
<keyword evidence="2" id="KW-1185">Reference proteome</keyword>
<protein>
    <submittedName>
        <fullName evidence="1">Uncharacterized protein</fullName>
    </submittedName>
</protein>
<proteinExistence type="predicted"/>
<accession>A0A087GQ95</accession>
<gene>
    <name evidence="1" type="ordered locus">AALP_Aa6g193200</name>
</gene>
<dbReference type="AlphaFoldDB" id="A0A087GQ95"/>
<name>A0A087GQ95_ARAAL</name>
<dbReference type="OrthoDB" id="10461776at2759"/>
<evidence type="ECO:0000313" key="2">
    <source>
        <dbReference type="Proteomes" id="UP000029120"/>
    </source>
</evidence>
<reference evidence="2" key="1">
    <citation type="journal article" date="2015" name="Nat. Plants">
        <title>Genome expansion of Arabis alpina linked with retrotransposition and reduced symmetric DNA methylation.</title>
        <authorList>
            <person name="Willing E.M."/>
            <person name="Rawat V."/>
            <person name="Mandakova T."/>
            <person name="Maumus F."/>
            <person name="James G.V."/>
            <person name="Nordstroem K.J."/>
            <person name="Becker C."/>
            <person name="Warthmann N."/>
            <person name="Chica C."/>
            <person name="Szarzynska B."/>
            <person name="Zytnicki M."/>
            <person name="Albani M.C."/>
            <person name="Kiefer C."/>
            <person name="Bergonzi S."/>
            <person name="Castaings L."/>
            <person name="Mateos J.L."/>
            <person name="Berns M.C."/>
            <person name="Bujdoso N."/>
            <person name="Piofczyk T."/>
            <person name="de Lorenzo L."/>
            <person name="Barrero-Sicilia C."/>
            <person name="Mateos I."/>
            <person name="Piednoel M."/>
            <person name="Hagmann J."/>
            <person name="Chen-Min-Tao R."/>
            <person name="Iglesias-Fernandez R."/>
            <person name="Schuster S.C."/>
            <person name="Alonso-Blanco C."/>
            <person name="Roudier F."/>
            <person name="Carbonero P."/>
            <person name="Paz-Ares J."/>
            <person name="Davis S.J."/>
            <person name="Pecinka A."/>
            <person name="Quesneville H."/>
            <person name="Colot V."/>
            <person name="Lysak M.A."/>
            <person name="Weigel D."/>
            <person name="Coupland G."/>
            <person name="Schneeberger K."/>
        </authorList>
    </citation>
    <scope>NUCLEOTIDE SEQUENCE [LARGE SCALE GENOMIC DNA]</scope>
    <source>
        <strain evidence="2">cv. Pajares</strain>
    </source>
</reference>